<protein>
    <submittedName>
        <fullName evidence="2">Uncharacterized protein</fullName>
    </submittedName>
</protein>
<name>A0A382R0L3_9ZZZZ</name>
<dbReference type="EMBL" id="UINC01117884">
    <property type="protein sequence ID" value="SVC90618.1"/>
    <property type="molecule type" value="Genomic_DNA"/>
</dbReference>
<feature type="non-terminal residue" evidence="2">
    <location>
        <position position="52"/>
    </location>
</feature>
<dbReference type="InterPro" id="IPR015931">
    <property type="entry name" value="Acnase/IPM_dHydase_lsu_aba_1/3"/>
</dbReference>
<dbReference type="Gene3D" id="3.30.499.10">
    <property type="entry name" value="Aconitase, domain 3"/>
    <property type="match status" value="1"/>
</dbReference>
<evidence type="ECO:0000256" key="1">
    <source>
        <dbReference type="ARBA" id="ARBA00023004"/>
    </source>
</evidence>
<gene>
    <name evidence="2" type="ORF">METZ01_LOCUS343472</name>
</gene>
<evidence type="ECO:0000313" key="2">
    <source>
        <dbReference type="EMBL" id="SVC90618.1"/>
    </source>
</evidence>
<keyword evidence="1" id="KW-0408">Iron</keyword>
<accession>A0A382R0L3</accession>
<proteinExistence type="predicted"/>
<sequence>MYDLELIKKFYTRYRTKLSQIRSLLGRPLTLTEKILYSHLSESKTLTEFRRG</sequence>
<dbReference type="AlphaFoldDB" id="A0A382R0L3"/>
<reference evidence="2" key="1">
    <citation type="submission" date="2018-05" db="EMBL/GenBank/DDBJ databases">
        <authorList>
            <person name="Lanie J.A."/>
            <person name="Ng W.-L."/>
            <person name="Kazmierczak K.M."/>
            <person name="Andrzejewski T.M."/>
            <person name="Davidsen T.M."/>
            <person name="Wayne K.J."/>
            <person name="Tettelin H."/>
            <person name="Glass J.I."/>
            <person name="Rusch D."/>
            <person name="Podicherti R."/>
            <person name="Tsui H.-C.T."/>
            <person name="Winkler M.E."/>
        </authorList>
    </citation>
    <scope>NUCLEOTIDE SEQUENCE</scope>
</reference>
<organism evidence="2">
    <name type="scientific">marine metagenome</name>
    <dbReference type="NCBI Taxonomy" id="408172"/>
    <lineage>
        <taxon>unclassified sequences</taxon>
        <taxon>metagenomes</taxon>
        <taxon>ecological metagenomes</taxon>
    </lineage>
</organism>